<dbReference type="SUPFAM" id="SSF56925">
    <property type="entry name" value="OMPA-like"/>
    <property type="match status" value="1"/>
</dbReference>
<dbReference type="AlphaFoldDB" id="A0A0P1GRM3"/>
<dbReference type="Proteomes" id="UP000051681">
    <property type="component" value="Unassembled WGS sequence"/>
</dbReference>
<name>A0A0P1GRM3_9RHOB</name>
<evidence type="ECO:0000313" key="4">
    <source>
        <dbReference type="EMBL" id="CUH85130.1"/>
    </source>
</evidence>
<dbReference type="Gene3D" id="2.40.160.20">
    <property type="match status" value="1"/>
</dbReference>
<gene>
    <name evidence="4" type="ORF">TM5383_02358</name>
</gene>
<feature type="chain" id="PRO_5006063700" evidence="2">
    <location>
        <begin position="26"/>
        <end position="219"/>
    </location>
</feature>
<dbReference type="RefSeq" id="WP_058319208.1">
    <property type="nucleotide sequence ID" value="NZ_CYSF01000012.1"/>
</dbReference>
<feature type="domain" description="Outer membrane protein beta-barrel" evidence="3">
    <location>
        <begin position="10"/>
        <end position="219"/>
    </location>
</feature>
<dbReference type="OrthoDB" id="9810784at2"/>
<evidence type="ECO:0000313" key="5">
    <source>
        <dbReference type="Proteomes" id="UP000051681"/>
    </source>
</evidence>
<reference evidence="4 5" key="1">
    <citation type="submission" date="2015-09" db="EMBL/GenBank/DDBJ databases">
        <authorList>
            <consortium name="Swine Surveillance"/>
        </authorList>
    </citation>
    <scope>NUCLEOTIDE SEQUENCE [LARGE SCALE GENOMIC DNA]</scope>
    <source>
        <strain evidence="4 5">CECT 8383</strain>
    </source>
</reference>
<keyword evidence="5" id="KW-1185">Reference proteome</keyword>
<sequence>MPAKLLTSTALAGLIAAGAATTAAAEIEVSAYGGYQTSPHSRIDGTLPGGGDFSELIGWDGDSFAAPPYYGARVTVWGENNWGWGVELTHAKVYGADETALFDRLEFSDGHNIITVNYTKRWPGQWNQFTPYVGAGIGIALPHVDAQPAGGGTRTFGYQLTGPAARLTAGASYELNDRWSVFSEYQFTWSDNKVDLDGGGNLETRIITNSVNVGVSYSF</sequence>
<dbReference type="Pfam" id="PF13505">
    <property type="entry name" value="OMP_b-brl"/>
    <property type="match status" value="1"/>
</dbReference>
<dbReference type="InterPro" id="IPR011250">
    <property type="entry name" value="OMP/PagP_B-barrel"/>
</dbReference>
<proteinExistence type="predicted"/>
<accession>A0A0P1GRM3</accession>
<protein>
    <submittedName>
        <fullName evidence="4">Outer membrane protein W</fullName>
    </submittedName>
</protein>
<dbReference type="STRING" id="340021.TM5383_02358"/>
<evidence type="ECO:0000259" key="3">
    <source>
        <dbReference type="Pfam" id="PF13505"/>
    </source>
</evidence>
<feature type="signal peptide" evidence="2">
    <location>
        <begin position="1"/>
        <end position="25"/>
    </location>
</feature>
<evidence type="ECO:0000256" key="2">
    <source>
        <dbReference type="SAM" id="SignalP"/>
    </source>
</evidence>
<dbReference type="EMBL" id="CYSF01000012">
    <property type="protein sequence ID" value="CUH85130.1"/>
    <property type="molecule type" value="Genomic_DNA"/>
</dbReference>
<dbReference type="InterPro" id="IPR027385">
    <property type="entry name" value="Beta-barrel_OMP"/>
</dbReference>
<evidence type="ECO:0000256" key="1">
    <source>
        <dbReference type="ARBA" id="ARBA00022729"/>
    </source>
</evidence>
<organism evidence="4 5">
    <name type="scientific">Thalassovita mediterranea</name>
    <dbReference type="NCBI Taxonomy" id="340021"/>
    <lineage>
        <taxon>Bacteria</taxon>
        <taxon>Pseudomonadati</taxon>
        <taxon>Pseudomonadota</taxon>
        <taxon>Alphaproteobacteria</taxon>
        <taxon>Rhodobacterales</taxon>
        <taxon>Roseobacteraceae</taxon>
        <taxon>Thalassovita</taxon>
    </lineage>
</organism>
<keyword evidence="1 2" id="KW-0732">Signal</keyword>